<dbReference type="PANTHER" id="PTHR45897:SF2">
    <property type="entry name" value="HIGH AFFINITY CHOLINE TRANSPORTER 1"/>
    <property type="match status" value="1"/>
</dbReference>
<keyword evidence="9 20" id="KW-0472">Membrane</keyword>
<dbReference type="CDD" id="cd11474">
    <property type="entry name" value="SLC5sbd_CHT"/>
    <property type="match status" value="1"/>
</dbReference>
<dbReference type="InterPro" id="IPR038377">
    <property type="entry name" value="Na/Glc_symporter_sf"/>
</dbReference>
<keyword evidence="7" id="KW-0915">Sodium</keyword>
<evidence type="ECO:0000256" key="14">
    <source>
        <dbReference type="ARBA" id="ARBA00056873"/>
    </source>
</evidence>
<feature type="transmembrane region" description="Helical" evidence="20">
    <location>
        <begin position="163"/>
        <end position="184"/>
    </location>
</feature>
<evidence type="ECO:0000256" key="15">
    <source>
        <dbReference type="ARBA" id="ARBA00065855"/>
    </source>
</evidence>
<feature type="transmembrane region" description="Helical" evidence="20">
    <location>
        <begin position="129"/>
        <end position="151"/>
    </location>
</feature>
<reference evidence="21" key="1">
    <citation type="submission" date="2025-08" db="UniProtKB">
        <authorList>
            <consortium name="Ensembl"/>
        </authorList>
    </citation>
    <scope>IDENTIFICATION</scope>
</reference>
<protein>
    <recommendedName>
        <fullName evidence="16">High affinity choline transporter 1</fullName>
    </recommendedName>
    <alternativeName>
        <fullName evidence="18">Hemicholinium-3-sensitive choline transporter</fullName>
    </alternativeName>
    <alternativeName>
        <fullName evidence="17">Solute carrier family 5 member 7</fullName>
    </alternativeName>
</protein>
<dbReference type="InterPro" id="IPR001734">
    <property type="entry name" value="Na/solute_symporter"/>
</dbReference>
<comment type="catalytic activity">
    <reaction evidence="13">
        <text>choline(out) + n Na(+)(out) = choline(in) + n Na(+)(in)</text>
        <dbReference type="Rhea" id="RHEA:76443"/>
        <dbReference type="ChEBI" id="CHEBI:15354"/>
        <dbReference type="ChEBI" id="CHEBI:29101"/>
    </reaction>
</comment>
<dbReference type="GO" id="GO:0007271">
    <property type="term" value="P:synaptic transmission, cholinergic"/>
    <property type="evidence" value="ECO:0007669"/>
    <property type="project" value="TreeGrafter"/>
</dbReference>
<dbReference type="GO" id="GO:0008292">
    <property type="term" value="P:acetylcholine biosynthetic process"/>
    <property type="evidence" value="ECO:0007669"/>
    <property type="project" value="TreeGrafter"/>
</dbReference>
<evidence type="ECO:0000256" key="9">
    <source>
        <dbReference type="ARBA" id="ARBA00023136"/>
    </source>
</evidence>
<feature type="transmembrane region" description="Helical" evidence="20">
    <location>
        <begin position="90"/>
        <end position="108"/>
    </location>
</feature>
<dbReference type="AlphaFoldDB" id="A0A8C2IEJ2"/>
<dbReference type="GO" id="GO:0030425">
    <property type="term" value="C:dendrite"/>
    <property type="evidence" value="ECO:0007669"/>
    <property type="project" value="TreeGrafter"/>
</dbReference>
<keyword evidence="6 20" id="KW-1133">Transmembrane helix</keyword>
<dbReference type="GO" id="GO:0005307">
    <property type="term" value="F:choline:sodium symporter activity"/>
    <property type="evidence" value="ECO:0007669"/>
    <property type="project" value="TreeGrafter"/>
</dbReference>
<evidence type="ECO:0000313" key="21">
    <source>
        <dbReference type="Ensembl" id="ENSCCRP00020078168.1"/>
    </source>
</evidence>
<keyword evidence="2" id="KW-0813">Transport</keyword>
<name>A0A8C2IEJ2_CYPCA</name>
<evidence type="ECO:0000256" key="2">
    <source>
        <dbReference type="ARBA" id="ARBA00022448"/>
    </source>
</evidence>
<comment type="subcellular location">
    <subcellularLocation>
        <location evidence="12">Presynaptic cell membrane</location>
        <topology evidence="12">Multi-pass membrane protein</topology>
    </subcellularLocation>
</comment>
<evidence type="ECO:0000256" key="12">
    <source>
        <dbReference type="ARBA" id="ARBA00034107"/>
    </source>
</evidence>
<dbReference type="InterPro" id="IPR052244">
    <property type="entry name" value="Choline_transporter"/>
</dbReference>
<feature type="transmembrane region" description="Helical" evidence="20">
    <location>
        <begin position="379"/>
        <end position="400"/>
    </location>
</feature>
<feature type="transmembrane region" description="Helical" evidence="20">
    <location>
        <begin position="191"/>
        <end position="209"/>
    </location>
</feature>
<evidence type="ECO:0000256" key="19">
    <source>
        <dbReference type="RuleBase" id="RU362091"/>
    </source>
</evidence>
<dbReference type="PANTHER" id="PTHR45897">
    <property type="entry name" value="HIGH-AFFINITY CHOLINE TRANSPORTER 1"/>
    <property type="match status" value="1"/>
</dbReference>
<evidence type="ECO:0000256" key="11">
    <source>
        <dbReference type="ARBA" id="ARBA00023201"/>
    </source>
</evidence>
<keyword evidence="4" id="KW-0769">Symport</keyword>
<feature type="transmembrane region" description="Helical" evidence="20">
    <location>
        <begin position="406"/>
        <end position="429"/>
    </location>
</feature>
<evidence type="ECO:0000256" key="3">
    <source>
        <dbReference type="ARBA" id="ARBA00022692"/>
    </source>
</evidence>
<dbReference type="Proteomes" id="UP000694701">
    <property type="component" value="Unplaced"/>
</dbReference>
<keyword evidence="10" id="KW-0325">Glycoprotein</keyword>
<organism evidence="21 22">
    <name type="scientific">Cyprinus carpio</name>
    <name type="common">Common carp</name>
    <dbReference type="NCBI Taxonomy" id="7962"/>
    <lineage>
        <taxon>Eukaryota</taxon>
        <taxon>Metazoa</taxon>
        <taxon>Chordata</taxon>
        <taxon>Craniata</taxon>
        <taxon>Vertebrata</taxon>
        <taxon>Euteleostomi</taxon>
        <taxon>Actinopterygii</taxon>
        <taxon>Neopterygii</taxon>
        <taxon>Teleostei</taxon>
        <taxon>Ostariophysi</taxon>
        <taxon>Cypriniformes</taxon>
        <taxon>Cyprinidae</taxon>
        <taxon>Cyprininae</taxon>
        <taxon>Cyprinus</taxon>
    </lineage>
</organism>
<evidence type="ECO:0000256" key="16">
    <source>
        <dbReference type="ARBA" id="ARBA00067128"/>
    </source>
</evidence>
<keyword evidence="8" id="KW-0406">Ion transport</keyword>
<accession>A0A8C2IEJ2</accession>
<dbReference type="Ensembl" id="ENSCCRT00020085705.1">
    <property type="protein sequence ID" value="ENSCCRP00020078168.1"/>
    <property type="gene ID" value="ENSCCRG00020036340.1"/>
</dbReference>
<feature type="transmembrane region" description="Helical" evidence="20">
    <location>
        <begin position="51"/>
        <end position="70"/>
    </location>
</feature>
<feature type="transmembrane region" description="Helical" evidence="20">
    <location>
        <begin position="271"/>
        <end position="296"/>
    </location>
</feature>
<evidence type="ECO:0000256" key="6">
    <source>
        <dbReference type="ARBA" id="ARBA00022989"/>
    </source>
</evidence>
<feature type="transmembrane region" description="Helical" evidence="20">
    <location>
        <begin position="6"/>
        <end position="27"/>
    </location>
</feature>
<dbReference type="GO" id="GO:0007274">
    <property type="term" value="P:neuromuscular synaptic transmission"/>
    <property type="evidence" value="ECO:0007669"/>
    <property type="project" value="TreeGrafter"/>
</dbReference>
<evidence type="ECO:0000256" key="18">
    <source>
        <dbReference type="ARBA" id="ARBA00083424"/>
    </source>
</evidence>
<dbReference type="FunFam" id="1.20.1730.10:FF:000008">
    <property type="entry name" value="High affinity choline transporter 1"/>
    <property type="match status" value="1"/>
</dbReference>
<evidence type="ECO:0000256" key="5">
    <source>
        <dbReference type="ARBA" id="ARBA00022979"/>
    </source>
</evidence>
<feature type="transmembrane region" description="Helical" evidence="20">
    <location>
        <begin position="239"/>
        <end position="259"/>
    </location>
</feature>
<keyword evidence="3 20" id="KW-0812">Transmembrane</keyword>
<dbReference type="Gene3D" id="1.20.1730.10">
    <property type="entry name" value="Sodium/glucose cotransporter"/>
    <property type="match status" value="1"/>
</dbReference>
<comment type="subunit">
    <text evidence="15">Homooligomerizes at cell surface. Interacts with SEC14L1; may regulate SLC5A7.</text>
</comment>
<comment type="similarity">
    <text evidence="1 19">Belongs to the sodium:solute symporter (SSF) (TC 2.A.21) family.</text>
</comment>
<comment type="function">
    <text evidence="14">High-affinity Na(+)-coupled choline transmembrane symporter. Functions as an electrogenic, voltage-dependent transporter with variable charge/choline stoichiometry. Choline uptake and choline-induced current is also Cl(-)-dependent where Cl(-) is likely a regulatory ion rather than cotransported ion. Plays a critical role in acetylcholine (ACh) synthesis by taking up the substrate choline from the synaptic cleft into the presynaptic nerve terminals after neurotransmitter release. SLC5A7/CHT1-mediated choline high-affinity transport in cholinergic neurons is the rate-limiting step for production of ACh, thereby facilitating communication by subsequent action potentials. Localized predominantly in presynaptic terminal intracellular organelles, and translocated to the plasma membrane in active form in response to neuronal activity.</text>
</comment>
<dbReference type="GO" id="GO:0030424">
    <property type="term" value="C:axon"/>
    <property type="evidence" value="ECO:0007669"/>
    <property type="project" value="TreeGrafter"/>
</dbReference>
<evidence type="ECO:0000313" key="22">
    <source>
        <dbReference type="Proteomes" id="UP000694701"/>
    </source>
</evidence>
<evidence type="ECO:0000256" key="7">
    <source>
        <dbReference type="ARBA" id="ARBA00023053"/>
    </source>
</evidence>
<evidence type="ECO:0000256" key="4">
    <source>
        <dbReference type="ARBA" id="ARBA00022847"/>
    </source>
</evidence>
<evidence type="ECO:0000256" key="8">
    <source>
        <dbReference type="ARBA" id="ARBA00023065"/>
    </source>
</evidence>
<keyword evidence="11" id="KW-0739">Sodium transport</keyword>
<feature type="transmembrane region" description="Helical" evidence="20">
    <location>
        <begin position="333"/>
        <end position="358"/>
    </location>
</feature>
<evidence type="ECO:0000256" key="10">
    <source>
        <dbReference type="ARBA" id="ARBA00023180"/>
    </source>
</evidence>
<evidence type="ECO:0000256" key="17">
    <source>
        <dbReference type="ARBA" id="ARBA00078602"/>
    </source>
</evidence>
<evidence type="ECO:0000256" key="1">
    <source>
        <dbReference type="ARBA" id="ARBA00006434"/>
    </source>
</evidence>
<proteinExistence type="inferred from homology"/>
<keyword evidence="5" id="KW-0530">Neurotransmitter biosynthesis</keyword>
<dbReference type="GO" id="GO:0042734">
    <property type="term" value="C:presynaptic membrane"/>
    <property type="evidence" value="ECO:0007669"/>
    <property type="project" value="UniProtKB-SubCell"/>
</dbReference>
<dbReference type="Pfam" id="PF00474">
    <property type="entry name" value="SSF"/>
    <property type="match status" value="1"/>
</dbReference>
<sequence length="589" mass="64069">MAIHVEGLLAIVIFYMLILVVGIWAAWKNKNSGISEGTDRSESIMIGGRDIGLFVGGFTMTATWVGGGYINGTAESVYLPGSGLAWAQAPFGYALSLVVGGLFFAKPMRSRGYVTMLDPFQQLYGERMGGLLFIPALLGEIFWSAAILSALGATLSVIVDININMSVVISALIAIFYTLVGGLYSVAYTDVVQLFCIFIGLWISVPFALSHPAVSDIGVTAVNTVFQSPWLGEIDPSDGWMWADNFCLLMLGGIPWQVYFQRVLSASSASYAQVLSFLAAFGCLVMAVPSVLIGAIGASTDWNQTSYGPVPPVEKDESDMILPIVLQHLCPPFVSFFGLGAVSAAVMSSADSSILSASSMFARNIYQLAFRQSASDREIVWVMRITIFVFGALATAMALLTGSVYGLWYLSSDLVYVIIFPQLLCVLFIKGTNTYGSVAGYVFGLLLRVGGGEPYLRLPPFIYYPGWQTRQKEQRLTQEVERFVEQRFPYKTVSMLASLLSNAVFSYVAKYLFESGTLSPKYDFLDAVVSRHSKETMDKTTLVTHDNIILSELAAVQPRHGGSVAGTFLNTDVLIDEDHMSPDSSAEHQ</sequence>
<dbReference type="PROSITE" id="PS50283">
    <property type="entry name" value="NA_SOLUT_SYMP_3"/>
    <property type="match status" value="1"/>
</dbReference>
<dbReference type="GO" id="GO:0043204">
    <property type="term" value="C:perikaryon"/>
    <property type="evidence" value="ECO:0007669"/>
    <property type="project" value="TreeGrafter"/>
</dbReference>
<evidence type="ECO:0000256" key="20">
    <source>
        <dbReference type="SAM" id="Phobius"/>
    </source>
</evidence>
<evidence type="ECO:0000256" key="13">
    <source>
        <dbReference type="ARBA" id="ARBA00052778"/>
    </source>
</evidence>